<evidence type="ECO:0000313" key="1">
    <source>
        <dbReference type="EMBL" id="GFY28209.1"/>
    </source>
</evidence>
<name>A0A8X6W4X3_TRICX</name>
<sequence>MDAHGEGSLPYNSDLRLESLCRENIELSSPVQDSASPDDNSRTTVMVHFHNVTGMQPCPDLSPNQLALRIACGTEMTLIRKDVTELYRAFSLILLENLWGQNGIISIQLSKRNHDM</sequence>
<accession>A0A8X6W4X3</accession>
<keyword evidence="2" id="KW-1185">Reference proteome</keyword>
<evidence type="ECO:0000313" key="2">
    <source>
        <dbReference type="Proteomes" id="UP000887159"/>
    </source>
</evidence>
<dbReference type="EMBL" id="BMAU01021383">
    <property type="protein sequence ID" value="GFY28209.1"/>
    <property type="molecule type" value="Genomic_DNA"/>
</dbReference>
<proteinExistence type="predicted"/>
<protein>
    <submittedName>
        <fullName evidence="1">Uncharacterized protein</fullName>
    </submittedName>
</protein>
<organism evidence="1 2">
    <name type="scientific">Trichonephila clavipes</name>
    <name type="common">Golden silk orbweaver</name>
    <name type="synonym">Nephila clavipes</name>
    <dbReference type="NCBI Taxonomy" id="2585209"/>
    <lineage>
        <taxon>Eukaryota</taxon>
        <taxon>Metazoa</taxon>
        <taxon>Ecdysozoa</taxon>
        <taxon>Arthropoda</taxon>
        <taxon>Chelicerata</taxon>
        <taxon>Arachnida</taxon>
        <taxon>Araneae</taxon>
        <taxon>Araneomorphae</taxon>
        <taxon>Entelegynae</taxon>
        <taxon>Araneoidea</taxon>
        <taxon>Nephilidae</taxon>
        <taxon>Trichonephila</taxon>
    </lineage>
</organism>
<comment type="caution">
    <text evidence="1">The sequence shown here is derived from an EMBL/GenBank/DDBJ whole genome shotgun (WGS) entry which is preliminary data.</text>
</comment>
<gene>
    <name evidence="1" type="ORF">TNCV_4395431</name>
</gene>
<dbReference type="AlphaFoldDB" id="A0A8X6W4X3"/>
<dbReference type="Proteomes" id="UP000887159">
    <property type="component" value="Unassembled WGS sequence"/>
</dbReference>
<reference evidence="1" key="1">
    <citation type="submission" date="2020-08" db="EMBL/GenBank/DDBJ databases">
        <title>Multicomponent nature underlies the extraordinary mechanical properties of spider dragline silk.</title>
        <authorList>
            <person name="Kono N."/>
            <person name="Nakamura H."/>
            <person name="Mori M."/>
            <person name="Yoshida Y."/>
            <person name="Ohtoshi R."/>
            <person name="Malay A.D."/>
            <person name="Moran D.A.P."/>
            <person name="Tomita M."/>
            <person name="Numata K."/>
            <person name="Arakawa K."/>
        </authorList>
    </citation>
    <scope>NUCLEOTIDE SEQUENCE</scope>
</reference>